<name>A0A177HLA8_9ACTN</name>
<dbReference type="InterPro" id="IPR036318">
    <property type="entry name" value="FAD-bd_PCMH-like_sf"/>
</dbReference>
<dbReference type="Gene3D" id="3.30.465.10">
    <property type="match status" value="1"/>
</dbReference>
<evidence type="ECO:0000256" key="2">
    <source>
        <dbReference type="ARBA" id="ARBA00022827"/>
    </source>
</evidence>
<dbReference type="PATRIC" id="fig|1716141.3.peg.5404"/>
<dbReference type="STRING" id="1716141.STSP_51420"/>
<dbReference type="InterPro" id="IPR016170">
    <property type="entry name" value="Cytok_DH_C_sf"/>
</dbReference>
<accession>A0A177HLA8</accession>
<dbReference type="PANTHER" id="PTHR11748:SF114">
    <property type="entry name" value="ARYL-ALCOHOL OXIDASE VANILLYL-ALCOHOL OXIDASE (AFU_ORTHOLOGUE AFUA_3G09500)-RELATED"/>
    <property type="match status" value="1"/>
</dbReference>
<dbReference type="InterPro" id="IPR006094">
    <property type="entry name" value="Oxid_FAD_bind_N"/>
</dbReference>
<dbReference type="RefSeq" id="WP_067282490.1">
    <property type="nucleotide sequence ID" value="NZ_LOHS01000108.1"/>
</dbReference>
<comment type="caution">
    <text evidence="5">The sequence shown here is derived from an EMBL/GenBank/DDBJ whole genome shotgun (WGS) entry which is preliminary data.</text>
</comment>
<evidence type="ECO:0000313" key="5">
    <source>
        <dbReference type="EMBL" id="OAH11469.1"/>
    </source>
</evidence>
<dbReference type="Pfam" id="PF01565">
    <property type="entry name" value="FAD_binding_4"/>
    <property type="match status" value="1"/>
</dbReference>
<dbReference type="SUPFAM" id="SSF55103">
    <property type="entry name" value="FAD-linked oxidases, C-terminal domain"/>
    <property type="match status" value="1"/>
</dbReference>
<gene>
    <name evidence="5" type="primary">pchF_1</name>
    <name evidence="6" type="synonym">pchF_2</name>
    <name evidence="5" type="ORF">STSP_51420</name>
    <name evidence="6" type="ORF">STSP_51430</name>
</gene>
<evidence type="ECO:0000256" key="1">
    <source>
        <dbReference type="ARBA" id="ARBA00022630"/>
    </source>
</evidence>
<dbReference type="Gene3D" id="3.40.462.10">
    <property type="entry name" value="FAD-linked oxidases, C-terminal domain"/>
    <property type="match status" value="1"/>
</dbReference>
<evidence type="ECO:0000313" key="6">
    <source>
        <dbReference type="EMBL" id="OAH11470.1"/>
    </source>
</evidence>
<sequence>MDTQFVGSDAVADALEAMRKALGDDAVLTARADLDEFRDPFYVLGSAENDVSAAVMPTCVEEVQAVVRIASAHGVPLWTVSTGRNYGYGGAAPRVPGSILVNLSKMNRVLEINEELGYAVVEPGVRWFDLCEALEASGGKWWSSIPDLGWGSVVGNSLEYGRGHTRIGSHAENVAGMEVVLPNGELMRTGMGAMTGNKAWHAYPFGFGPMVDGLFFQSNLGIVTRIGWRLMPRPEKYASCWVHFDGDDIIVPVIDAMRDLMLDETINNYPFLGRGVAANTEGQPDLDPKSEKWALRFALYGYDEIVEAKWKIVERVLGSIPGVTLGRKMFDGTDRVGPQEGIHDDKVQAGIPGMELLDLYKVPFGPDTGHLDFSPVGPLIGSEVLKMVRLVRGMYEEFGEPYAAGMMLLPRSILVVSVMFFDPKDAEKTKKIYENYDPMLQRIAAEGYGLYRAHIFKMDAVAATFDFNDHAYLRFVETVKDAVDPNGILQAGKQGIWPKSLRGKAKS</sequence>
<keyword evidence="2" id="KW-0274">FAD</keyword>
<keyword evidence="7" id="KW-1185">Reference proteome</keyword>
<dbReference type="Gene3D" id="3.30.43.10">
    <property type="entry name" value="Uridine Diphospho-n-acetylenolpyruvylglucosamine Reductase, domain 2"/>
    <property type="match status" value="1"/>
</dbReference>
<dbReference type="InterPro" id="IPR016169">
    <property type="entry name" value="FAD-bd_PCMH_sub2"/>
</dbReference>
<evidence type="ECO:0000256" key="3">
    <source>
        <dbReference type="ARBA" id="ARBA00023002"/>
    </source>
</evidence>
<keyword evidence="3 5" id="KW-0560">Oxidoreductase</keyword>
<dbReference type="Proteomes" id="UP000077381">
    <property type="component" value="Unassembled WGS sequence"/>
</dbReference>
<dbReference type="AlphaFoldDB" id="A0A177HLA8"/>
<organism evidence="5 7">
    <name type="scientific">Streptomyces jeddahensis</name>
    <dbReference type="NCBI Taxonomy" id="1716141"/>
    <lineage>
        <taxon>Bacteria</taxon>
        <taxon>Bacillati</taxon>
        <taxon>Actinomycetota</taxon>
        <taxon>Actinomycetes</taxon>
        <taxon>Kitasatosporales</taxon>
        <taxon>Streptomycetaceae</taxon>
        <taxon>Streptomyces</taxon>
    </lineage>
</organism>
<dbReference type="PANTHER" id="PTHR11748">
    <property type="entry name" value="D-LACTATE DEHYDROGENASE"/>
    <property type="match status" value="1"/>
</dbReference>
<dbReference type="EMBL" id="LOHS01000108">
    <property type="protein sequence ID" value="OAH11469.1"/>
    <property type="molecule type" value="Genomic_DNA"/>
</dbReference>
<dbReference type="GO" id="GO:0008720">
    <property type="term" value="F:D-lactate dehydrogenase (NAD+) activity"/>
    <property type="evidence" value="ECO:0007669"/>
    <property type="project" value="TreeGrafter"/>
</dbReference>
<dbReference type="InterPro" id="IPR016167">
    <property type="entry name" value="FAD-bd_PCMH_sub1"/>
</dbReference>
<dbReference type="GO" id="GO:1903457">
    <property type="term" value="P:lactate catabolic process"/>
    <property type="evidence" value="ECO:0007669"/>
    <property type="project" value="TreeGrafter"/>
</dbReference>
<evidence type="ECO:0000313" key="7">
    <source>
        <dbReference type="Proteomes" id="UP000077381"/>
    </source>
</evidence>
<dbReference type="SUPFAM" id="SSF56176">
    <property type="entry name" value="FAD-binding/transporter-associated domain-like"/>
    <property type="match status" value="1"/>
</dbReference>
<dbReference type="EMBL" id="LOHS01000108">
    <property type="protein sequence ID" value="OAH11470.1"/>
    <property type="molecule type" value="Genomic_DNA"/>
</dbReference>
<dbReference type="InterPro" id="IPR016164">
    <property type="entry name" value="FAD-linked_Oxase-like_C"/>
</dbReference>
<keyword evidence="1" id="KW-0285">Flavoprotein</keyword>
<feature type="domain" description="FAD-binding PCMH-type" evidence="4">
    <location>
        <begin position="47"/>
        <end position="233"/>
    </location>
</feature>
<protein>
    <submittedName>
        <fullName evidence="5">4-cresol dehydrogenase [hydroxylating] flavoprotein subunit</fullName>
        <ecNumber evidence="5">1.17.99.1</ecNumber>
    </submittedName>
</protein>
<dbReference type="PROSITE" id="PS51387">
    <property type="entry name" value="FAD_PCMH"/>
    <property type="match status" value="1"/>
</dbReference>
<dbReference type="InterPro" id="IPR016171">
    <property type="entry name" value="Vanillyl_alc_oxidase_C-sub2"/>
</dbReference>
<dbReference type="EC" id="1.17.99.1" evidence="5"/>
<proteinExistence type="predicted"/>
<reference evidence="5 7" key="1">
    <citation type="submission" date="2015-12" db="EMBL/GenBank/DDBJ databases">
        <title>Genome sequence of Streptomyces sp. G25.</title>
        <authorList>
            <person name="Poehlein A."/>
            <person name="Roettig A."/>
            <person name="Hiessl S."/>
            <person name="Hauschild P."/>
            <person name="Schauer J."/>
            <person name="Madkour M.H."/>
            <person name="Al-Ansari A.M."/>
            <person name="Almakishah N.H."/>
            <person name="Steinbuechel A."/>
            <person name="Daniel R."/>
        </authorList>
    </citation>
    <scope>NUCLEOTIDE SEQUENCE [LARGE SCALE GENOMIC DNA]</scope>
    <source>
        <strain evidence="5">G25</strain>
        <strain evidence="7">G25(2015)</strain>
    </source>
</reference>
<dbReference type="InterPro" id="IPR016166">
    <property type="entry name" value="FAD-bd_PCMH"/>
</dbReference>
<evidence type="ECO:0000259" key="4">
    <source>
        <dbReference type="PROSITE" id="PS51387"/>
    </source>
</evidence>
<dbReference type="GO" id="GO:0071949">
    <property type="term" value="F:FAD binding"/>
    <property type="evidence" value="ECO:0007669"/>
    <property type="project" value="InterPro"/>
</dbReference>
<dbReference type="Gene3D" id="1.10.45.10">
    <property type="entry name" value="Vanillyl-alcohol Oxidase, Chain A, domain 4"/>
    <property type="match status" value="1"/>
</dbReference>
<dbReference type="GO" id="GO:0004458">
    <property type="term" value="F:D-lactate dehydrogenase (cytochrome) activity"/>
    <property type="evidence" value="ECO:0007669"/>
    <property type="project" value="TreeGrafter"/>
</dbReference>